<reference evidence="8 9" key="1">
    <citation type="journal article" date="2015" name="Genome Announc.">
        <title>Expanding the biotechnology potential of lactobacilli through comparative genomics of 213 strains and associated genera.</title>
        <authorList>
            <person name="Sun Z."/>
            <person name="Harris H.M."/>
            <person name="McCann A."/>
            <person name="Guo C."/>
            <person name="Argimon S."/>
            <person name="Zhang W."/>
            <person name="Yang X."/>
            <person name="Jeffery I.B."/>
            <person name="Cooney J.C."/>
            <person name="Kagawa T.F."/>
            <person name="Liu W."/>
            <person name="Song Y."/>
            <person name="Salvetti E."/>
            <person name="Wrobel A."/>
            <person name="Rasinkangas P."/>
            <person name="Parkhill J."/>
            <person name="Rea M.C."/>
            <person name="O'Sullivan O."/>
            <person name="Ritari J."/>
            <person name="Douillard F.P."/>
            <person name="Paul Ross R."/>
            <person name="Yang R."/>
            <person name="Briner A.E."/>
            <person name="Felis G.E."/>
            <person name="de Vos W.M."/>
            <person name="Barrangou R."/>
            <person name="Klaenhammer T.R."/>
            <person name="Caufield P.W."/>
            <person name="Cui Y."/>
            <person name="Zhang H."/>
            <person name="O'Toole P.W."/>
        </authorList>
    </citation>
    <scope>NUCLEOTIDE SEQUENCE [LARGE SCALE GENOMIC DNA]</scope>
    <source>
        <strain evidence="8 9">DSM 15354</strain>
    </source>
</reference>
<comment type="caution">
    <text evidence="8">The sequence shown here is derived from an EMBL/GenBank/DDBJ whole genome shotgun (WGS) entry which is preliminary data.</text>
</comment>
<dbReference type="RefSeq" id="WP_027825295.1">
    <property type="nucleotide sequence ID" value="NZ_AUEI01000015.1"/>
</dbReference>
<dbReference type="GO" id="GO:0000906">
    <property type="term" value="F:6,7-dimethyl-8-ribityllumazine synthase activity"/>
    <property type="evidence" value="ECO:0007669"/>
    <property type="project" value="UniProtKB-UniRule"/>
</dbReference>
<dbReference type="STRING" id="1122152.GCA_000425905_01351"/>
<evidence type="ECO:0000256" key="7">
    <source>
        <dbReference type="HAMAP-Rule" id="MF_00178"/>
    </source>
</evidence>
<dbReference type="InterPro" id="IPR034964">
    <property type="entry name" value="LS"/>
</dbReference>
<organism evidence="8 9">
    <name type="scientific">Lactobacillus psittaci DSM 15354</name>
    <dbReference type="NCBI Taxonomy" id="1122152"/>
    <lineage>
        <taxon>Bacteria</taxon>
        <taxon>Bacillati</taxon>
        <taxon>Bacillota</taxon>
        <taxon>Bacilli</taxon>
        <taxon>Lactobacillales</taxon>
        <taxon>Lactobacillaceae</taxon>
        <taxon>Lactobacillus</taxon>
    </lineage>
</organism>
<dbReference type="InterPro" id="IPR002180">
    <property type="entry name" value="LS/RS"/>
</dbReference>
<comment type="similarity">
    <text evidence="2 7">Belongs to the DMRL synthase family.</text>
</comment>
<gene>
    <name evidence="7" type="primary">ribH</name>
    <name evidence="8" type="ORF">FC23_GL000374</name>
</gene>
<feature type="binding site" evidence="7">
    <location>
        <position position="112"/>
    </location>
    <ligand>
        <name>5-amino-6-(D-ribitylamino)uracil</name>
        <dbReference type="ChEBI" id="CHEBI:15934"/>
    </ligand>
</feature>
<protein>
    <recommendedName>
        <fullName evidence="3 7">6,7-dimethyl-8-ribityllumazine synthase</fullName>
        <shortName evidence="7">DMRL synthase</shortName>
        <shortName evidence="7">LS</shortName>
        <shortName evidence="7">Lumazine synthase</shortName>
        <ecNumber evidence="3 7">2.5.1.78</ecNumber>
    </recommendedName>
</protein>
<dbReference type="PATRIC" id="fig|1122152.4.peg.380"/>
<keyword evidence="5 7" id="KW-0808">Transferase</keyword>
<feature type="binding site" evidence="7">
    <location>
        <begin position="84"/>
        <end position="85"/>
    </location>
    <ligand>
        <name>(2S)-2-hydroxy-3-oxobutyl phosphate</name>
        <dbReference type="ChEBI" id="CHEBI:58830"/>
    </ligand>
</feature>
<evidence type="ECO:0000313" key="9">
    <source>
        <dbReference type="Proteomes" id="UP000051931"/>
    </source>
</evidence>
<dbReference type="SUPFAM" id="SSF52121">
    <property type="entry name" value="Lumazine synthase"/>
    <property type="match status" value="1"/>
</dbReference>
<feature type="binding site" evidence="7">
    <location>
        <position position="126"/>
    </location>
    <ligand>
        <name>(2S)-2-hydroxy-3-oxobutyl phosphate</name>
        <dbReference type="ChEBI" id="CHEBI:58830"/>
    </ligand>
</feature>
<evidence type="ECO:0000313" key="8">
    <source>
        <dbReference type="EMBL" id="KRL62120.1"/>
    </source>
</evidence>
<feature type="binding site" evidence="7">
    <location>
        <begin position="79"/>
        <end position="81"/>
    </location>
    <ligand>
        <name>5-amino-6-(D-ribitylamino)uracil</name>
        <dbReference type="ChEBI" id="CHEBI:15934"/>
    </ligand>
</feature>
<sequence length="156" mass="17009">MIKQGNFINVHGKVAIVASQFNETVTKNLVDGATATLKKFGIKNEDIDIYWVPGAFEIGFTAKKVLETNQYTGIMTLGAVIKGETDHYAMIINNVTSAIMQLNLEGKIPITFGMLTTENIEQALQRAGLKAGNEGSSTAQSLLEMMSLNEQLIIKK</sequence>
<dbReference type="GO" id="GO:0009231">
    <property type="term" value="P:riboflavin biosynthetic process"/>
    <property type="evidence" value="ECO:0007669"/>
    <property type="project" value="UniProtKB-UniRule"/>
</dbReference>
<dbReference type="UniPathway" id="UPA00275">
    <property type="reaction ID" value="UER00404"/>
</dbReference>
<dbReference type="NCBIfam" id="TIGR00114">
    <property type="entry name" value="lumazine-synth"/>
    <property type="match status" value="1"/>
</dbReference>
<dbReference type="eggNOG" id="COG0054">
    <property type="taxonomic scope" value="Bacteria"/>
</dbReference>
<comment type="function">
    <text evidence="7">Catalyzes the formation of 6,7-dimethyl-8-ribityllumazine by condensation of 5-amino-6-(D-ribitylamino)uracil with 3,4-dihydroxy-2-butanone 4-phosphate. This is the penultimate step in the biosynthesis of riboflavin.</text>
</comment>
<dbReference type="Gene3D" id="3.40.50.960">
    <property type="entry name" value="Lumazine/riboflavin synthase"/>
    <property type="match status" value="1"/>
</dbReference>
<dbReference type="GO" id="GO:0005829">
    <property type="term" value="C:cytosol"/>
    <property type="evidence" value="ECO:0007669"/>
    <property type="project" value="TreeGrafter"/>
</dbReference>
<keyword evidence="4 7" id="KW-0686">Riboflavin biosynthesis</keyword>
<evidence type="ECO:0000256" key="6">
    <source>
        <dbReference type="ARBA" id="ARBA00048785"/>
    </source>
</evidence>
<evidence type="ECO:0000256" key="3">
    <source>
        <dbReference type="ARBA" id="ARBA00012664"/>
    </source>
</evidence>
<dbReference type="PANTHER" id="PTHR21058:SF0">
    <property type="entry name" value="6,7-DIMETHYL-8-RIBITYLLUMAZINE SYNTHASE"/>
    <property type="match status" value="1"/>
</dbReference>
<evidence type="ECO:0000256" key="1">
    <source>
        <dbReference type="ARBA" id="ARBA00004917"/>
    </source>
</evidence>
<feature type="binding site" evidence="7">
    <location>
        <position position="21"/>
    </location>
    <ligand>
        <name>5-amino-6-(D-ribitylamino)uracil</name>
        <dbReference type="ChEBI" id="CHEBI:15934"/>
    </ligand>
</feature>
<dbReference type="InterPro" id="IPR036467">
    <property type="entry name" value="LS/RS_sf"/>
</dbReference>
<name>A0A0R1S790_9LACO</name>
<dbReference type="Pfam" id="PF00885">
    <property type="entry name" value="DMRL_synthase"/>
    <property type="match status" value="1"/>
</dbReference>
<evidence type="ECO:0000256" key="4">
    <source>
        <dbReference type="ARBA" id="ARBA00022619"/>
    </source>
</evidence>
<dbReference type="AlphaFoldDB" id="A0A0R1S790"/>
<feature type="binding site" evidence="7">
    <location>
        <begin position="55"/>
        <end position="57"/>
    </location>
    <ligand>
        <name>5-amino-6-(D-ribitylamino)uracil</name>
        <dbReference type="ChEBI" id="CHEBI:15934"/>
    </ligand>
</feature>
<comment type="pathway">
    <text evidence="1 7">Cofactor biosynthesis; riboflavin biosynthesis; riboflavin from 2-hydroxy-3-oxobutyl phosphate and 5-amino-6-(D-ribitylamino)uracil: step 1/2.</text>
</comment>
<keyword evidence="9" id="KW-1185">Reference proteome</keyword>
<dbReference type="CDD" id="cd09209">
    <property type="entry name" value="Lumazine_synthase-I"/>
    <property type="match status" value="1"/>
</dbReference>
<dbReference type="Proteomes" id="UP000051931">
    <property type="component" value="Unassembled WGS sequence"/>
</dbReference>
<proteinExistence type="inferred from homology"/>
<dbReference type="OrthoDB" id="9809709at2"/>
<feature type="active site" description="Proton donor" evidence="7">
    <location>
        <position position="87"/>
    </location>
</feature>
<dbReference type="GO" id="GO:0009349">
    <property type="term" value="C:riboflavin synthase complex"/>
    <property type="evidence" value="ECO:0007669"/>
    <property type="project" value="UniProtKB-UniRule"/>
</dbReference>
<dbReference type="EC" id="2.5.1.78" evidence="3 7"/>
<evidence type="ECO:0000256" key="2">
    <source>
        <dbReference type="ARBA" id="ARBA00007424"/>
    </source>
</evidence>
<dbReference type="PANTHER" id="PTHR21058">
    <property type="entry name" value="6,7-DIMETHYL-8-RIBITYLLUMAZINE SYNTHASE DMRL SYNTHASE LUMAZINE SYNTHASE"/>
    <property type="match status" value="1"/>
</dbReference>
<dbReference type="HAMAP" id="MF_00178">
    <property type="entry name" value="Lumazine_synth"/>
    <property type="match status" value="1"/>
</dbReference>
<comment type="catalytic activity">
    <reaction evidence="6 7">
        <text>(2S)-2-hydroxy-3-oxobutyl phosphate + 5-amino-6-(D-ribitylamino)uracil = 6,7-dimethyl-8-(1-D-ribityl)lumazine + phosphate + 2 H2O + H(+)</text>
        <dbReference type="Rhea" id="RHEA:26152"/>
        <dbReference type="ChEBI" id="CHEBI:15377"/>
        <dbReference type="ChEBI" id="CHEBI:15378"/>
        <dbReference type="ChEBI" id="CHEBI:15934"/>
        <dbReference type="ChEBI" id="CHEBI:43474"/>
        <dbReference type="ChEBI" id="CHEBI:58201"/>
        <dbReference type="ChEBI" id="CHEBI:58830"/>
        <dbReference type="EC" id="2.5.1.78"/>
    </reaction>
</comment>
<evidence type="ECO:0000256" key="5">
    <source>
        <dbReference type="ARBA" id="ARBA00022679"/>
    </source>
</evidence>
<accession>A0A0R1S790</accession>
<dbReference type="EMBL" id="AZFB01000013">
    <property type="protein sequence ID" value="KRL62120.1"/>
    <property type="molecule type" value="Genomic_DNA"/>
</dbReference>